<reference evidence="2" key="1">
    <citation type="submission" date="2023-07" db="EMBL/GenBank/DDBJ databases">
        <title>draft genome sequence of fig (Ficus carica).</title>
        <authorList>
            <person name="Takahashi T."/>
            <person name="Nishimura K."/>
        </authorList>
    </citation>
    <scope>NUCLEOTIDE SEQUENCE</scope>
</reference>
<dbReference type="EMBL" id="BTGU01000005">
    <property type="protein sequence ID" value="GMN35724.1"/>
    <property type="molecule type" value="Genomic_DNA"/>
</dbReference>
<dbReference type="AlphaFoldDB" id="A0AA88DES2"/>
<name>A0AA88DES2_FICCA</name>
<evidence type="ECO:0000313" key="2">
    <source>
        <dbReference type="EMBL" id="GMN35724.1"/>
    </source>
</evidence>
<protein>
    <submittedName>
        <fullName evidence="2">Uncharacterized protein</fullName>
    </submittedName>
</protein>
<keyword evidence="1" id="KW-0472">Membrane</keyword>
<organism evidence="2 3">
    <name type="scientific">Ficus carica</name>
    <name type="common">Common fig</name>
    <dbReference type="NCBI Taxonomy" id="3494"/>
    <lineage>
        <taxon>Eukaryota</taxon>
        <taxon>Viridiplantae</taxon>
        <taxon>Streptophyta</taxon>
        <taxon>Embryophyta</taxon>
        <taxon>Tracheophyta</taxon>
        <taxon>Spermatophyta</taxon>
        <taxon>Magnoliopsida</taxon>
        <taxon>eudicotyledons</taxon>
        <taxon>Gunneridae</taxon>
        <taxon>Pentapetalae</taxon>
        <taxon>rosids</taxon>
        <taxon>fabids</taxon>
        <taxon>Rosales</taxon>
        <taxon>Moraceae</taxon>
        <taxon>Ficeae</taxon>
        <taxon>Ficus</taxon>
    </lineage>
</organism>
<proteinExistence type="predicted"/>
<evidence type="ECO:0000256" key="1">
    <source>
        <dbReference type="SAM" id="Phobius"/>
    </source>
</evidence>
<keyword evidence="3" id="KW-1185">Reference proteome</keyword>
<keyword evidence="1" id="KW-1133">Transmembrane helix</keyword>
<feature type="transmembrane region" description="Helical" evidence="1">
    <location>
        <begin position="86"/>
        <end position="108"/>
    </location>
</feature>
<accession>A0AA88DES2</accession>
<sequence>MMGSPWLLAGTSMGNWVQVRLEESKSVYLKSRHLLLAVLCLKSRLHLVAVILLFGYLLLKELLYCMAFHSTANLGMELTMRWGFGGYGRLVLALALVMFMHFQAILGLDIGSRRTSGSLVELMFSRGITFYLLMQSFRLVLLILHVLQFMSFLFIL</sequence>
<evidence type="ECO:0000313" key="3">
    <source>
        <dbReference type="Proteomes" id="UP001187192"/>
    </source>
</evidence>
<feature type="transmembrane region" description="Helical" evidence="1">
    <location>
        <begin position="129"/>
        <end position="155"/>
    </location>
</feature>
<dbReference type="Proteomes" id="UP001187192">
    <property type="component" value="Unassembled WGS sequence"/>
</dbReference>
<keyword evidence="1" id="KW-0812">Transmembrane</keyword>
<gene>
    <name evidence="2" type="ORF">TIFTF001_005479</name>
</gene>
<comment type="caution">
    <text evidence="2">The sequence shown here is derived from an EMBL/GenBank/DDBJ whole genome shotgun (WGS) entry which is preliminary data.</text>
</comment>
<feature type="transmembrane region" description="Helical" evidence="1">
    <location>
        <begin position="34"/>
        <end position="59"/>
    </location>
</feature>